<evidence type="ECO:0000313" key="8">
    <source>
        <dbReference type="Proteomes" id="UP000285301"/>
    </source>
</evidence>
<name>A0A443QBJ5_9ACAR</name>
<reference evidence="7 8" key="1">
    <citation type="journal article" date="2018" name="Gigascience">
        <title>Genomes of trombidid mites reveal novel predicted allergens and laterally-transferred genes associated with secondary metabolism.</title>
        <authorList>
            <person name="Dong X."/>
            <person name="Chaisiri K."/>
            <person name="Xia D."/>
            <person name="Armstrong S.D."/>
            <person name="Fang Y."/>
            <person name="Donnelly M.J."/>
            <person name="Kadowaki T."/>
            <person name="McGarry J.W."/>
            <person name="Darby A.C."/>
            <person name="Makepeace B.L."/>
        </authorList>
    </citation>
    <scope>NUCLEOTIDE SEQUENCE [LARGE SCALE GENOMIC DNA]</scope>
    <source>
        <strain evidence="7">UoL-WK</strain>
    </source>
</reference>
<organism evidence="7 8">
    <name type="scientific">Dinothrombium tinctorium</name>
    <dbReference type="NCBI Taxonomy" id="1965070"/>
    <lineage>
        <taxon>Eukaryota</taxon>
        <taxon>Metazoa</taxon>
        <taxon>Ecdysozoa</taxon>
        <taxon>Arthropoda</taxon>
        <taxon>Chelicerata</taxon>
        <taxon>Arachnida</taxon>
        <taxon>Acari</taxon>
        <taxon>Acariformes</taxon>
        <taxon>Trombidiformes</taxon>
        <taxon>Prostigmata</taxon>
        <taxon>Anystina</taxon>
        <taxon>Parasitengona</taxon>
        <taxon>Trombidioidea</taxon>
        <taxon>Trombidiidae</taxon>
        <taxon>Dinothrombium</taxon>
    </lineage>
</organism>
<dbReference type="EMBL" id="NCKU01011586">
    <property type="protein sequence ID" value="RWS00394.1"/>
    <property type="molecule type" value="Genomic_DNA"/>
</dbReference>
<keyword evidence="4 7" id="KW-0413">Isomerase</keyword>
<evidence type="ECO:0000256" key="3">
    <source>
        <dbReference type="ARBA" id="ARBA00022803"/>
    </source>
</evidence>
<dbReference type="InterPro" id="IPR042282">
    <property type="entry name" value="FKBP6/shu"/>
</dbReference>
<dbReference type="EC" id="5.2.1.8" evidence="4"/>
<evidence type="ECO:0000256" key="5">
    <source>
        <dbReference type="SAM" id="Coils"/>
    </source>
</evidence>
<evidence type="ECO:0000313" key="7">
    <source>
        <dbReference type="EMBL" id="RWS00394.1"/>
    </source>
</evidence>
<dbReference type="GO" id="GO:0005737">
    <property type="term" value="C:cytoplasm"/>
    <property type="evidence" value="ECO:0007669"/>
    <property type="project" value="TreeGrafter"/>
</dbReference>
<keyword evidence="8" id="KW-1185">Reference proteome</keyword>
<dbReference type="GO" id="GO:0051879">
    <property type="term" value="F:Hsp90 protein binding"/>
    <property type="evidence" value="ECO:0007669"/>
    <property type="project" value="TreeGrafter"/>
</dbReference>
<dbReference type="SUPFAM" id="SSF48452">
    <property type="entry name" value="TPR-like"/>
    <property type="match status" value="1"/>
</dbReference>
<dbReference type="Proteomes" id="UP000285301">
    <property type="component" value="Unassembled WGS sequence"/>
</dbReference>
<dbReference type="InterPro" id="IPR001179">
    <property type="entry name" value="PPIase_FKBP_dom"/>
</dbReference>
<protein>
    <recommendedName>
        <fullName evidence="4">peptidylprolyl isomerase</fullName>
        <ecNumber evidence="4">5.2.1.8</ecNumber>
    </recommendedName>
</protein>
<dbReference type="GO" id="GO:0007283">
    <property type="term" value="P:spermatogenesis"/>
    <property type="evidence" value="ECO:0007669"/>
    <property type="project" value="TreeGrafter"/>
</dbReference>
<dbReference type="Gene3D" id="3.10.50.40">
    <property type="match status" value="1"/>
</dbReference>
<sequence length="384" mass="44725">MDVIANHETSGHLRPAHRLKQAIKFEQLEDGVEFETEQNEEEYEDFDENPLWWSNDELKEFLKREANDESIAENERSIAFDELSEKMQSLTEDGGVRKRVIRNGIGNTINESNSVSYHYEAYLEGEIEPFDSTILRGRPFLHRLNYDFIYRGLVVALKSMKQFELSQFLIKSEYAYGELGCSPRIPPNSSILCRVEVLKIFEEGSLAHFEALTGEDQAKFNLEDILRMCEEERISGNSYYKERKYKEAAFRYRKAIQVLEHKIYSERIKSDKAENALQKLYCNAAIAYIKIDKPKTAISFCDRALKNDEKIIKAILYKAIAKRMKNEYDEAKELLKEAMNLDLELNQGLCPAIAKEMKNLEEKLKIEDAKEKDLYSKMSKAFIH</sequence>
<dbReference type="GO" id="GO:0034587">
    <property type="term" value="P:piRNA processing"/>
    <property type="evidence" value="ECO:0007669"/>
    <property type="project" value="TreeGrafter"/>
</dbReference>
<dbReference type="SMART" id="SM00028">
    <property type="entry name" value="TPR"/>
    <property type="match status" value="3"/>
</dbReference>
<comment type="caution">
    <text evidence="7">The sequence shown here is derived from an EMBL/GenBank/DDBJ whole genome shotgun (WGS) entry which is preliminary data.</text>
</comment>
<dbReference type="STRING" id="1965070.A0A443QBJ5"/>
<dbReference type="PROSITE" id="PS50059">
    <property type="entry name" value="FKBP_PPIASE"/>
    <property type="match status" value="1"/>
</dbReference>
<evidence type="ECO:0000256" key="2">
    <source>
        <dbReference type="ARBA" id="ARBA00022737"/>
    </source>
</evidence>
<comment type="similarity">
    <text evidence="1">Belongs to the FKBP6 family.</text>
</comment>
<comment type="catalytic activity">
    <reaction evidence="4">
        <text>[protein]-peptidylproline (omega=180) = [protein]-peptidylproline (omega=0)</text>
        <dbReference type="Rhea" id="RHEA:16237"/>
        <dbReference type="Rhea" id="RHEA-COMP:10747"/>
        <dbReference type="Rhea" id="RHEA-COMP:10748"/>
        <dbReference type="ChEBI" id="CHEBI:83833"/>
        <dbReference type="ChEBI" id="CHEBI:83834"/>
        <dbReference type="EC" id="5.2.1.8"/>
    </reaction>
</comment>
<evidence type="ECO:0000256" key="4">
    <source>
        <dbReference type="PROSITE-ProRule" id="PRU00277"/>
    </source>
</evidence>
<dbReference type="OrthoDB" id="8116123at2759"/>
<dbReference type="Gene3D" id="1.25.40.10">
    <property type="entry name" value="Tetratricopeptide repeat domain"/>
    <property type="match status" value="1"/>
</dbReference>
<dbReference type="SUPFAM" id="SSF54534">
    <property type="entry name" value="FKBP-like"/>
    <property type="match status" value="1"/>
</dbReference>
<keyword evidence="4" id="KW-0697">Rotamase</keyword>
<dbReference type="InterPro" id="IPR019734">
    <property type="entry name" value="TPR_rpt"/>
</dbReference>
<feature type="coiled-coil region" evidence="5">
    <location>
        <begin position="317"/>
        <end position="377"/>
    </location>
</feature>
<gene>
    <name evidence="7" type="ORF">B4U79_16882</name>
</gene>
<keyword evidence="5" id="KW-0175">Coiled coil</keyword>
<feature type="domain" description="PPIase FKBP-type" evidence="6">
    <location>
        <begin position="112"/>
        <end position="201"/>
    </location>
</feature>
<dbReference type="GO" id="GO:0003755">
    <property type="term" value="F:peptidyl-prolyl cis-trans isomerase activity"/>
    <property type="evidence" value="ECO:0007669"/>
    <property type="project" value="UniProtKB-KW"/>
</dbReference>
<dbReference type="PANTHER" id="PTHR46674:SF1">
    <property type="entry name" value="INACTIVE PEPTIDYL-PROLYL CIS-TRANS ISOMERASE FKBP6"/>
    <property type="match status" value="1"/>
</dbReference>
<dbReference type="AlphaFoldDB" id="A0A443QBJ5"/>
<keyword evidence="3" id="KW-0802">TPR repeat</keyword>
<dbReference type="InterPro" id="IPR011990">
    <property type="entry name" value="TPR-like_helical_dom_sf"/>
</dbReference>
<evidence type="ECO:0000256" key="1">
    <source>
        <dbReference type="ARBA" id="ARBA00009648"/>
    </source>
</evidence>
<keyword evidence="2" id="KW-0677">Repeat</keyword>
<accession>A0A443QBJ5</accession>
<dbReference type="Pfam" id="PF00254">
    <property type="entry name" value="FKBP_C"/>
    <property type="match status" value="1"/>
</dbReference>
<dbReference type="PANTHER" id="PTHR46674">
    <property type="entry name" value="INACTIVE PEPTIDYL-PROLYL CIS-TRANS ISOMERASE FKBP6"/>
    <property type="match status" value="1"/>
</dbReference>
<evidence type="ECO:0000259" key="6">
    <source>
        <dbReference type="PROSITE" id="PS50059"/>
    </source>
</evidence>
<proteinExistence type="inferred from homology"/>
<dbReference type="InterPro" id="IPR046357">
    <property type="entry name" value="PPIase_dom_sf"/>
</dbReference>